<evidence type="ECO:0000313" key="2">
    <source>
        <dbReference type="Proteomes" id="UP000324222"/>
    </source>
</evidence>
<protein>
    <submittedName>
        <fullName evidence="1">Uncharacterized protein</fullName>
    </submittedName>
</protein>
<name>A0A5B7IWC6_PORTR</name>
<reference evidence="1 2" key="1">
    <citation type="submission" date="2019-05" db="EMBL/GenBank/DDBJ databases">
        <title>Another draft genome of Portunus trituberculatus and its Hox gene families provides insights of decapod evolution.</title>
        <authorList>
            <person name="Jeong J.-H."/>
            <person name="Song I."/>
            <person name="Kim S."/>
            <person name="Choi T."/>
            <person name="Kim D."/>
            <person name="Ryu S."/>
            <person name="Kim W."/>
        </authorList>
    </citation>
    <scope>NUCLEOTIDE SEQUENCE [LARGE SCALE GENOMIC DNA]</scope>
    <source>
        <tissue evidence="1">Muscle</tissue>
    </source>
</reference>
<keyword evidence="2" id="KW-1185">Reference proteome</keyword>
<dbReference type="EMBL" id="VSRR010066931">
    <property type="protein sequence ID" value="MPC84958.1"/>
    <property type="molecule type" value="Genomic_DNA"/>
</dbReference>
<gene>
    <name evidence="1" type="ORF">E2C01_079713</name>
</gene>
<dbReference type="AlphaFoldDB" id="A0A5B7IWC6"/>
<evidence type="ECO:0000313" key="1">
    <source>
        <dbReference type="EMBL" id="MPC84958.1"/>
    </source>
</evidence>
<sequence>MVVKVMVIVMVMREGAAVLLMVKVMQEGAVVLLMVVKAMVMRDTCGTSEGFVFPLTFDHRGLHCSSDREDQSICRRSEVSRLSSSATLTPLYLVP</sequence>
<dbReference type="Proteomes" id="UP000324222">
    <property type="component" value="Unassembled WGS sequence"/>
</dbReference>
<comment type="caution">
    <text evidence="1">The sequence shown here is derived from an EMBL/GenBank/DDBJ whole genome shotgun (WGS) entry which is preliminary data.</text>
</comment>
<proteinExistence type="predicted"/>
<organism evidence="1 2">
    <name type="scientific">Portunus trituberculatus</name>
    <name type="common">Swimming crab</name>
    <name type="synonym">Neptunus trituberculatus</name>
    <dbReference type="NCBI Taxonomy" id="210409"/>
    <lineage>
        <taxon>Eukaryota</taxon>
        <taxon>Metazoa</taxon>
        <taxon>Ecdysozoa</taxon>
        <taxon>Arthropoda</taxon>
        <taxon>Crustacea</taxon>
        <taxon>Multicrustacea</taxon>
        <taxon>Malacostraca</taxon>
        <taxon>Eumalacostraca</taxon>
        <taxon>Eucarida</taxon>
        <taxon>Decapoda</taxon>
        <taxon>Pleocyemata</taxon>
        <taxon>Brachyura</taxon>
        <taxon>Eubrachyura</taxon>
        <taxon>Portunoidea</taxon>
        <taxon>Portunidae</taxon>
        <taxon>Portuninae</taxon>
        <taxon>Portunus</taxon>
    </lineage>
</organism>
<accession>A0A5B7IWC6</accession>